<reference evidence="7" key="1">
    <citation type="journal article" date="2019" name="Int. J. Syst. Evol. Microbiol.">
        <title>The Global Catalogue of Microorganisms (GCM) 10K type strain sequencing project: providing services to taxonomists for standard genome sequencing and annotation.</title>
        <authorList>
            <consortium name="The Broad Institute Genomics Platform"/>
            <consortium name="The Broad Institute Genome Sequencing Center for Infectious Disease"/>
            <person name="Wu L."/>
            <person name="Ma J."/>
        </authorList>
    </citation>
    <scope>NUCLEOTIDE SEQUENCE [LARGE SCALE GENOMIC DNA]</scope>
    <source>
        <strain evidence="7">JCM 19015</strain>
    </source>
</reference>
<keyword evidence="3" id="KW-0238">DNA-binding</keyword>
<comment type="similarity">
    <text evidence="1">Belongs to the LysR transcriptional regulatory family.</text>
</comment>
<dbReference type="PANTHER" id="PTHR30419">
    <property type="entry name" value="HTH-TYPE TRANSCRIPTIONAL REGULATOR YBHD"/>
    <property type="match status" value="1"/>
</dbReference>
<dbReference type="EMBL" id="BAABLP010000004">
    <property type="protein sequence ID" value="GAA4747710.1"/>
    <property type="molecule type" value="Genomic_DNA"/>
</dbReference>
<dbReference type="SUPFAM" id="SSF46785">
    <property type="entry name" value="Winged helix' DNA-binding domain"/>
    <property type="match status" value="1"/>
</dbReference>
<dbReference type="RefSeq" id="WP_425550624.1">
    <property type="nucleotide sequence ID" value="NZ_BAABLP010000004.1"/>
</dbReference>
<dbReference type="InterPro" id="IPR005119">
    <property type="entry name" value="LysR_subst-bd"/>
</dbReference>
<evidence type="ECO:0000313" key="7">
    <source>
        <dbReference type="Proteomes" id="UP001500121"/>
    </source>
</evidence>
<dbReference type="Gene3D" id="3.40.190.10">
    <property type="entry name" value="Periplasmic binding protein-like II"/>
    <property type="match status" value="2"/>
</dbReference>
<dbReference type="Pfam" id="PF00126">
    <property type="entry name" value="HTH_1"/>
    <property type="match status" value="1"/>
</dbReference>
<proteinExistence type="inferred from homology"/>
<dbReference type="Pfam" id="PF03466">
    <property type="entry name" value="LysR_substrate"/>
    <property type="match status" value="1"/>
</dbReference>
<dbReference type="PROSITE" id="PS50931">
    <property type="entry name" value="HTH_LYSR"/>
    <property type="match status" value="1"/>
</dbReference>
<dbReference type="SUPFAM" id="SSF53850">
    <property type="entry name" value="Periplasmic binding protein-like II"/>
    <property type="match status" value="1"/>
</dbReference>
<evidence type="ECO:0000256" key="3">
    <source>
        <dbReference type="ARBA" id="ARBA00023125"/>
    </source>
</evidence>
<evidence type="ECO:0000259" key="5">
    <source>
        <dbReference type="PROSITE" id="PS50931"/>
    </source>
</evidence>
<organism evidence="6 7">
    <name type="scientific">Amnibacterium soli</name>
    <dbReference type="NCBI Taxonomy" id="1282736"/>
    <lineage>
        <taxon>Bacteria</taxon>
        <taxon>Bacillati</taxon>
        <taxon>Actinomycetota</taxon>
        <taxon>Actinomycetes</taxon>
        <taxon>Micrococcales</taxon>
        <taxon>Microbacteriaceae</taxon>
        <taxon>Amnibacterium</taxon>
    </lineage>
</organism>
<dbReference type="InterPro" id="IPR036388">
    <property type="entry name" value="WH-like_DNA-bd_sf"/>
</dbReference>
<dbReference type="InterPro" id="IPR000847">
    <property type="entry name" value="LysR_HTH_N"/>
</dbReference>
<gene>
    <name evidence="6" type="ORF">GCM10025783_19810</name>
</gene>
<protein>
    <submittedName>
        <fullName evidence="6">LysR family transcriptional regulator</fullName>
    </submittedName>
</protein>
<keyword evidence="7" id="KW-1185">Reference proteome</keyword>
<dbReference type="InterPro" id="IPR036390">
    <property type="entry name" value="WH_DNA-bd_sf"/>
</dbReference>
<evidence type="ECO:0000256" key="4">
    <source>
        <dbReference type="ARBA" id="ARBA00023163"/>
    </source>
</evidence>
<dbReference type="Proteomes" id="UP001500121">
    <property type="component" value="Unassembled WGS sequence"/>
</dbReference>
<comment type="caution">
    <text evidence="6">The sequence shown here is derived from an EMBL/GenBank/DDBJ whole genome shotgun (WGS) entry which is preliminary data.</text>
</comment>
<keyword evidence="4" id="KW-0804">Transcription</keyword>
<evidence type="ECO:0000256" key="1">
    <source>
        <dbReference type="ARBA" id="ARBA00009437"/>
    </source>
</evidence>
<keyword evidence="2" id="KW-0805">Transcription regulation</keyword>
<feature type="domain" description="HTH lysR-type" evidence="5">
    <location>
        <begin position="1"/>
        <end position="59"/>
    </location>
</feature>
<sequence length="292" mass="31275">MYDVRRLRLLKELADRGTLAEVAAALNFSPSSVSQQLALLEREVGVPLLVPSGRRVALTPEAQTLADRAGEVLSLLERTESEIAARTVTASGTVRLAIFQSAALALLPQTLTLMSAEHPQVRVEVVQHEPEAALRRTATRDFDLVVAEEYPGHATAWHEGLDRRALVDDPLRVAVPADSGITALAGAADAAWVLEPRGAASRHWAEQQCRLAGFEPDVRYESADLEVHMRLVESGNAVAMLPDLVWSGRAAPGRTIAPEGDPQRRIFTAARTSAAARPAVAALRAALEAAAS</sequence>
<evidence type="ECO:0000256" key="2">
    <source>
        <dbReference type="ARBA" id="ARBA00023015"/>
    </source>
</evidence>
<dbReference type="Gene3D" id="1.10.10.10">
    <property type="entry name" value="Winged helix-like DNA-binding domain superfamily/Winged helix DNA-binding domain"/>
    <property type="match status" value="1"/>
</dbReference>
<accession>A0ABP8Z717</accession>
<evidence type="ECO:0000313" key="6">
    <source>
        <dbReference type="EMBL" id="GAA4747710.1"/>
    </source>
</evidence>
<dbReference type="InterPro" id="IPR050950">
    <property type="entry name" value="HTH-type_LysR_regulators"/>
</dbReference>
<name>A0ABP8Z717_9MICO</name>